<feature type="transmembrane region" description="Helical" evidence="5">
    <location>
        <begin position="175"/>
        <end position="198"/>
    </location>
</feature>
<keyword evidence="4" id="KW-0479">Metal-binding</keyword>
<evidence type="ECO:0000256" key="3">
    <source>
        <dbReference type="ARBA" id="ARBA00022619"/>
    </source>
</evidence>
<dbReference type="EMBL" id="GBRH01215190">
    <property type="protein sequence ID" value="JAD82705.1"/>
    <property type="molecule type" value="Transcribed_RNA"/>
</dbReference>
<dbReference type="InterPro" id="IPR000422">
    <property type="entry name" value="DHBP_synthase_RibB"/>
</dbReference>
<dbReference type="UniPathway" id="UPA00275"/>
<dbReference type="Gene3D" id="3.90.870.10">
    <property type="entry name" value="DHBP synthase"/>
    <property type="match status" value="1"/>
</dbReference>
<dbReference type="GO" id="GO:0009507">
    <property type="term" value="C:chloroplast"/>
    <property type="evidence" value="ECO:0007669"/>
    <property type="project" value="TreeGrafter"/>
</dbReference>
<dbReference type="PANTHER" id="PTHR21327:SF39">
    <property type="entry name" value="BIFUNCTIONAL RIBOFLAVIN BIOSYNTHESIS PROTEIN RIBA 1, CHLOROPLASTIC-RELATED"/>
    <property type="match status" value="1"/>
</dbReference>
<proteinExistence type="inferred from homology"/>
<comment type="similarity">
    <text evidence="2">In the C-terminal section; belongs to the GTP cyclohydrolase II family.</text>
</comment>
<evidence type="ECO:0000256" key="5">
    <source>
        <dbReference type="SAM" id="Phobius"/>
    </source>
</evidence>
<dbReference type="PANTHER" id="PTHR21327">
    <property type="entry name" value="GTP CYCLOHYDROLASE II-RELATED"/>
    <property type="match status" value="1"/>
</dbReference>
<protein>
    <recommendedName>
        <fullName evidence="7">3,4-dihydroxy-2-butanone-4-phosphate synthase</fullName>
    </recommendedName>
</protein>
<evidence type="ECO:0008006" key="7">
    <source>
        <dbReference type="Google" id="ProtNLM"/>
    </source>
</evidence>
<accession>A0A0A9DAM7</accession>
<dbReference type="GO" id="GO:0046872">
    <property type="term" value="F:metal ion binding"/>
    <property type="evidence" value="ECO:0007669"/>
    <property type="project" value="UniProtKB-KW"/>
</dbReference>
<sequence>MAPVVDGFSADDDELDLDCPTEGFSSIPEAIEDIRQGKYVIVVDDEDRENEGDLITAAPKVTPEAMAFIVRHGTGIVCVSMKEEDLERLQLPLMVTTKENEDKLRTAFTVSVDAKEGTTTGVSAKDRANTILALASPNSKPEDFNWPGHIFPLKYKVVCSKGVDILKHRWTLQCWLSYLLLQFFVKLLMMMMAPWLCYQNCKNLQRRRT</sequence>
<dbReference type="AlphaFoldDB" id="A0A0A9DAM7"/>
<name>A0A0A9DAM7_ARUDO</name>
<dbReference type="SUPFAM" id="SSF55821">
    <property type="entry name" value="YrdC/RibB"/>
    <property type="match status" value="1"/>
</dbReference>
<dbReference type="GO" id="GO:0008686">
    <property type="term" value="F:3,4-dihydroxy-2-butanone-4-phosphate synthase activity"/>
    <property type="evidence" value="ECO:0007669"/>
    <property type="project" value="InterPro"/>
</dbReference>
<reference evidence="6" key="2">
    <citation type="journal article" date="2015" name="Data Brief">
        <title>Shoot transcriptome of the giant reed, Arundo donax.</title>
        <authorList>
            <person name="Barrero R.A."/>
            <person name="Guerrero F.D."/>
            <person name="Moolhuijzen P."/>
            <person name="Goolsby J.A."/>
            <person name="Tidwell J."/>
            <person name="Bellgard S.E."/>
            <person name="Bellgard M.I."/>
        </authorList>
    </citation>
    <scope>NUCLEOTIDE SEQUENCE</scope>
    <source>
        <tissue evidence="6">Shoot tissue taken approximately 20 cm above the soil surface</tissue>
    </source>
</reference>
<keyword evidence="5" id="KW-0472">Membrane</keyword>
<comment type="pathway">
    <text evidence="1">Cofactor biosynthesis; riboflavin biosynthesis.</text>
</comment>
<organism evidence="6">
    <name type="scientific">Arundo donax</name>
    <name type="common">Giant reed</name>
    <name type="synonym">Donax arundinaceus</name>
    <dbReference type="NCBI Taxonomy" id="35708"/>
    <lineage>
        <taxon>Eukaryota</taxon>
        <taxon>Viridiplantae</taxon>
        <taxon>Streptophyta</taxon>
        <taxon>Embryophyta</taxon>
        <taxon>Tracheophyta</taxon>
        <taxon>Spermatophyta</taxon>
        <taxon>Magnoliopsida</taxon>
        <taxon>Liliopsida</taxon>
        <taxon>Poales</taxon>
        <taxon>Poaceae</taxon>
        <taxon>PACMAD clade</taxon>
        <taxon>Arundinoideae</taxon>
        <taxon>Arundineae</taxon>
        <taxon>Arundo</taxon>
    </lineage>
</organism>
<evidence type="ECO:0000256" key="2">
    <source>
        <dbReference type="ARBA" id="ARBA00008976"/>
    </source>
</evidence>
<evidence type="ECO:0000256" key="4">
    <source>
        <dbReference type="ARBA" id="ARBA00022723"/>
    </source>
</evidence>
<keyword evidence="5" id="KW-1133">Transmembrane helix</keyword>
<dbReference type="Pfam" id="PF00926">
    <property type="entry name" value="DHBP_synthase"/>
    <property type="match status" value="1"/>
</dbReference>
<evidence type="ECO:0000256" key="1">
    <source>
        <dbReference type="ARBA" id="ARBA00005104"/>
    </source>
</evidence>
<keyword evidence="5" id="KW-0812">Transmembrane</keyword>
<reference evidence="6" key="1">
    <citation type="submission" date="2014-09" db="EMBL/GenBank/DDBJ databases">
        <authorList>
            <person name="Magalhaes I.L.F."/>
            <person name="Oliveira U."/>
            <person name="Santos F.R."/>
            <person name="Vidigal T.H.D.A."/>
            <person name="Brescovit A.D."/>
            <person name="Santos A.J."/>
        </authorList>
    </citation>
    <scope>NUCLEOTIDE SEQUENCE</scope>
    <source>
        <tissue evidence="6">Shoot tissue taken approximately 20 cm above the soil surface</tissue>
    </source>
</reference>
<dbReference type="GO" id="GO:0009231">
    <property type="term" value="P:riboflavin biosynthetic process"/>
    <property type="evidence" value="ECO:0007669"/>
    <property type="project" value="UniProtKB-UniPathway"/>
</dbReference>
<dbReference type="InterPro" id="IPR017945">
    <property type="entry name" value="DHBP_synth_RibB-like_a/b_dom"/>
</dbReference>
<keyword evidence="3" id="KW-0686">Riboflavin biosynthesis</keyword>
<evidence type="ECO:0000313" key="6">
    <source>
        <dbReference type="EMBL" id="JAD82705.1"/>
    </source>
</evidence>